<keyword evidence="5" id="KW-0690">Ribosome biogenesis</keyword>
<feature type="domain" description="Nrap protein" evidence="7">
    <location>
        <begin position="214"/>
        <end position="370"/>
    </location>
</feature>
<evidence type="ECO:0000259" key="10">
    <source>
        <dbReference type="Pfam" id="PF17405"/>
    </source>
</evidence>
<keyword evidence="5" id="KW-0698">rRNA processing</keyword>
<gene>
    <name evidence="13" type="ORF">F5050DRAFT_1754481</name>
</gene>
<feature type="domain" description="Nrap protein" evidence="8">
    <location>
        <begin position="376"/>
        <end position="539"/>
    </location>
</feature>
<evidence type="ECO:0000313" key="13">
    <source>
        <dbReference type="EMBL" id="KAJ3997141.1"/>
    </source>
</evidence>
<evidence type="ECO:0000256" key="2">
    <source>
        <dbReference type="ARBA" id="ARBA00006674"/>
    </source>
</evidence>
<dbReference type="Pfam" id="PF17406">
    <property type="entry name" value="Nrap_D5"/>
    <property type="match status" value="1"/>
</dbReference>
<dbReference type="InterPro" id="IPR035371">
    <property type="entry name" value="Nrap_D6"/>
</dbReference>
<keyword evidence="3 5" id="KW-0694">RNA-binding</keyword>
<accession>A0ABQ8QF45</accession>
<dbReference type="InterPro" id="IPR035370">
    <property type="entry name" value="Nrap_D5"/>
</dbReference>
<dbReference type="Gene3D" id="3.30.70.3030">
    <property type="match status" value="1"/>
</dbReference>
<organism evidence="13 14">
    <name type="scientific">Lentinula boryana</name>
    <dbReference type="NCBI Taxonomy" id="40481"/>
    <lineage>
        <taxon>Eukaryota</taxon>
        <taxon>Fungi</taxon>
        <taxon>Dikarya</taxon>
        <taxon>Basidiomycota</taxon>
        <taxon>Agaricomycotina</taxon>
        <taxon>Agaricomycetes</taxon>
        <taxon>Agaricomycetidae</taxon>
        <taxon>Agaricales</taxon>
        <taxon>Marasmiineae</taxon>
        <taxon>Omphalotaceae</taxon>
        <taxon>Lentinula</taxon>
    </lineage>
</organism>
<dbReference type="InterPro" id="IPR035369">
    <property type="entry name" value="Nrap_D4"/>
</dbReference>
<evidence type="ECO:0000313" key="14">
    <source>
        <dbReference type="Proteomes" id="UP001163828"/>
    </source>
</evidence>
<evidence type="ECO:0000256" key="6">
    <source>
        <dbReference type="SAM" id="MobiDB-lite"/>
    </source>
</evidence>
<feature type="domain" description="Nrap protein" evidence="11">
    <location>
        <begin position="955"/>
        <end position="1123"/>
    </location>
</feature>
<dbReference type="Proteomes" id="UP001163828">
    <property type="component" value="Unassembled WGS sequence"/>
</dbReference>
<evidence type="ECO:0000259" key="8">
    <source>
        <dbReference type="Pfam" id="PF17403"/>
    </source>
</evidence>
<dbReference type="EMBL" id="MU790591">
    <property type="protein sequence ID" value="KAJ3997141.1"/>
    <property type="molecule type" value="Genomic_DNA"/>
</dbReference>
<dbReference type="PANTHER" id="PTHR17972:SF0">
    <property type="entry name" value="NUCLEOLAR PROTEIN 6"/>
    <property type="match status" value="1"/>
</dbReference>
<name>A0ABQ8QF45_9AGAR</name>
<evidence type="ECO:0000259" key="9">
    <source>
        <dbReference type="Pfam" id="PF17404"/>
    </source>
</evidence>
<dbReference type="Gene3D" id="1.10.1410.10">
    <property type="match status" value="2"/>
</dbReference>
<dbReference type="InterPro" id="IPR035368">
    <property type="entry name" value="Nrap_D3"/>
</dbReference>
<feature type="domain" description="Nrap protein" evidence="12">
    <location>
        <begin position="1138"/>
        <end position="1288"/>
    </location>
</feature>
<dbReference type="Pfam" id="PF03813">
    <property type="entry name" value="Nrap"/>
    <property type="match status" value="1"/>
</dbReference>
<feature type="domain" description="Nrap protein" evidence="9">
    <location>
        <begin position="545"/>
        <end position="702"/>
    </location>
</feature>
<feature type="compositionally biased region" description="Acidic residues" evidence="6">
    <location>
        <begin position="53"/>
        <end position="71"/>
    </location>
</feature>
<evidence type="ECO:0000256" key="4">
    <source>
        <dbReference type="ARBA" id="ARBA00023242"/>
    </source>
</evidence>
<evidence type="ECO:0000256" key="5">
    <source>
        <dbReference type="RuleBase" id="RU364032"/>
    </source>
</evidence>
<dbReference type="PANTHER" id="PTHR17972">
    <property type="entry name" value="NUCLEOLAR RNA-ASSOCIATED PROTEIN"/>
    <property type="match status" value="1"/>
</dbReference>
<keyword evidence="5" id="KW-0687">Ribonucleoprotein</keyword>
<dbReference type="InterPro" id="IPR035082">
    <property type="entry name" value="Nrap_D1"/>
</dbReference>
<dbReference type="InterPro" id="IPR005554">
    <property type="entry name" value="NOL6/Upt22"/>
</dbReference>
<evidence type="ECO:0000259" key="11">
    <source>
        <dbReference type="Pfam" id="PF17406"/>
    </source>
</evidence>
<evidence type="ECO:0000256" key="1">
    <source>
        <dbReference type="ARBA" id="ARBA00004604"/>
    </source>
</evidence>
<dbReference type="InterPro" id="IPR035367">
    <property type="entry name" value="Nrap_D2"/>
</dbReference>
<feature type="domain" description="Nrap protein" evidence="10">
    <location>
        <begin position="741"/>
        <end position="953"/>
    </location>
</feature>
<comment type="similarity">
    <text evidence="2 5">Belongs to the NRAP family.</text>
</comment>
<feature type="region of interest" description="Disordered" evidence="6">
    <location>
        <begin position="14"/>
        <end position="73"/>
    </location>
</feature>
<proteinExistence type="inferred from homology"/>
<keyword evidence="14" id="KW-1185">Reference proteome</keyword>
<dbReference type="Pfam" id="PF17403">
    <property type="entry name" value="Nrap_D2"/>
    <property type="match status" value="1"/>
</dbReference>
<sequence>MVWLCQISFSFTSMTAERKRKREESLSSRKLKKLPPAIENDDISAQDTYESSDMQEDEWSNAESDNGEDADWGGISYEAEKSVRSGKRSTKPTGEEIRAIKDATDLFRSNTFKLQIDVLLPNIQPKTKRKPPLERFLLSLYTFLSGLSDVPPKHPLEAARNLLKEGVSVPFPTPLPTEETQWKVAFASPSDITVVGSWANKTSVKGQGRSSFGVDLAVEMPSSLFQEKDYLNGRFFHKKAFYLATIAAAIANPNSGLNVDVSYISTNDDPRLTKLILEPKADGSSTDFTKLNARINIIPTISPTESPIPLHRLSPAHANMRITPESASASSSFSDKQIKDSSNLPSPMYNNALLTSFVPKSYLLSVHAIQQIAPGFKDALALIRVWANQRGYGESGGQAAGISVRGFDGKGPWWAALLMYLILGEEPTSAGGKFGVHGKRKPLGKGLSSYQLFRAALDFLANHDFENEPVFVKAEGGHRYTPDEYSSNHDMVFVDSSSTVNLLAGVPTGSMKLLGNDARRTLETLDDSSTDPFPEVFLVDHRDLQTRFDVVINVDLSKAKSRKSNFHQTLDLGSASNAILSSVSSVLTQALGNRVQAIGILHPTPSTRPLSQAHPLTSHIIHIGLIYNPLHAWRQVDHGPNPASGPDPVSVKKFRDFWGDKAELRRFKDGSIVESVVWDVKTVDEKTLIPRRIVAFVLERHFGIGEEAVRGWQEGFDRMLRLPESVSRYYVGADGAGVGVGFKAALGAFDSVVKAIKALSADEGNALPLSVMNISPTSESLRYTSVFSPVPLPDSIASVLPANARYLNPTEFVIEFERSSRWPDDLKAIQKVKLAFLEKLARDLMGTVKGLRATVIAGDVEGMDESEIRDVARLEVITEEGWAFVGRIWHDREAVLLDRVINDTASTLPHVAHKDKSQRQGRNYHSAIQAREAYTRLYLHAPMHHRAIAKLCHHFPAFAGTVRIAKRWFAAHWLLGGTDGAGYVSEEAVELLCAMFFVKRGWEAEVDRGDEDKDVRGVEQMVVPGSKERGFALLIQFLKDWKWDVRGEGILVPLYGSSTVPNSKQPKAVAASISTGVWKIRTAMDEEGGIWTMFGPDAIVARRVRALAQATWKCLKEMETSASSEKGVVLSIFDHPTDDYDVIIDLDRALLPRYHQNVSLTASQLLQIPRRKQFSNDDELAAASSREIRPGFDPAMLVCRDLKRIYQDTFRIFHDCFGGDRFGIVWDPSLKQPRPFRVLGGFSFSAESQDKQVTGKVDKGSKRDMVVLNEQGVLGELERLGRGIVSGITIHAR</sequence>
<keyword evidence="4 5" id="KW-0539">Nucleus</keyword>
<evidence type="ECO:0000256" key="3">
    <source>
        <dbReference type="ARBA" id="ARBA00022884"/>
    </source>
</evidence>
<evidence type="ECO:0000259" key="7">
    <source>
        <dbReference type="Pfam" id="PF03813"/>
    </source>
</evidence>
<dbReference type="Pfam" id="PF17407">
    <property type="entry name" value="Nrap_D6"/>
    <property type="match status" value="1"/>
</dbReference>
<comment type="caution">
    <text evidence="13">The sequence shown here is derived from an EMBL/GenBank/DDBJ whole genome shotgun (WGS) entry which is preliminary data.</text>
</comment>
<dbReference type="Pfam" id="PF17404">
    <property type="entry name" value="Nrap_D3"/>
    <property type="match status" value="1"/>
</dbReference>
<comment type="subcellular location">
    <subcellularLocation>
        <location evidence="1 5">Nucleus</location>
        <location evidence="1 5">Nucleolus</location>
    </subcellularLocation>
</comment>
<evidence type="ECO:0000259" key="12">
    <source>
        <dbReference type="Pfam" id="PF17407"/>
    </source>
</evidence>
<reference evidence="13" key="1">
    <citation type="submission" date="2022-08" db="EMBL/GenBank/DDBJ databases">
        <authorList>
            <consortium name="DOE Joint Genome Institute"/>
            <person name="Min B."/>
            <person name="Riley R."/>
            <person name="Sierra-Patev S."/>
            <person name="Naranjo-Ortiz M."/>
            <person name="Looney B."/>
            <person name="Konkel Z."/>
            <person name="Slot J.C."/>
            <person name="Sakamoto Y."/>
            <person name="Steenwyk J.L."/>
            <person name="Rokas A."/>
            <person name="Carro J."/>
            <person name="Camarero S."/>
            <person name="Ferreira P."/>
            <person name="Molpeceres G."/>
            <person name="Ruiz-Duenas F.J."/>
            <person name="Serrano A."/>
            <person name="Henrissat B."/>
            <person name="Drula E."/>
            <person name="Hughes K.W."/>
            <person name="Mata J.L."/>
            <person name="Ishikawa N.K."/>
            <person name="Vargas-Isla R."/>
            <person name="Ushijima S."/>
            <person name="Smith C.A."/>
            <person name="Ahrendt S."/>
            <person name="Andreopoulos W."/>
            <person name="He G."/>
            <person name="Labutti K."/>
            <person name="Lipzen A."/>
            <person name="Ng V."/>
            <person name="Sandor L."/>
            <person name="Barry K."/>
            <person name="Martinez A.T."/>
            <person name="Xiao Y."/>
            <person name="Gibbons J.G."/>
            <person name="Terashima K."/>
            <person name="Hibbett D.S."/>
            <person name="Grigoriev I.V."/>
        </authorList>
    </citation>
    <scope>NUCLEOTIDE SEQUENCE</scope>
    <source>
        <strain evidence="13">TFB10827</strain>
    </source>
</reference>
<dbReference type="Pfam" id="PF17405">
    <property type="entry name" value="Nrap_D4"/>
    <property type="match status" value="1"/>
</dbReference>
<protein>
    <recommendedName>
        <fullName evidence="5">U3 small nucleolar RNA-associated protein 22</fullName>
    </recommendedName>
</protein>